<dbReference type="RefSeq" id="XP_025418490.1">
    <property type="nucleotide sequence ID" value="XM_025562705.1"/>
</dbReference>
<comment type="similarity">
    <text evidence="2">Belongs to the inositol 3,4-bisphosphate 4-phosphatase family.</text>
</comment>
<dbReference type="SMART" id="SM00233">
    <property type="entry name" value="PH"/>
    <property type="match status" value="1"/>
</dbReference>
<dbReference type="Gene3D" id="2.30.29.30">
    <property type="entry name" value="Pleckstrin-homology domain (PH domain)/Phosphotyrosine-binding domain (PTB)"/>
    <property type="match status" value="1"/>
</dbReference>
<evidence type="ECO:0000256" key="2">
    <source>
        <dbReference type="ARBA" id="ARBA00006306"/>
    </source>
</evidence>
<evidence type="ECO:0000313" key="10">
    <source>
        <dbReference type="RefSeq" id="XP_025418490.1"/>
    </source>
</evidence>
<dbReference type="RefSeq" id="XP_025418489.1">
    <property type="nucleotide sequence ID" value="XM_025562704.1"/>
</dbReference>
<dbReference type="UniPathway" id="UPA00944"/>
<dbReference type="CDD" id="cd13272">
    <property type="entry name" value="PH_INPP4A_INPP4B"/>
    <property type="match status" value="1"/>
</dbReference>
<dbReference type="AlphaFoldDB" id="A0A8B8G5H6"/>
<dbReference type="OrthoDB" id="159395at2759"/>
<evidence type="ECO:0000256" key="4">
    <source>
        <dbReference type="ARBA" id="ARBA00022801"/>
    </source>
</evidence>
<feature type="domain" description="C2" evidence="7">
    <location>
        <begin position="163"/>
        <end position="296"/>
    </location>
</feature>
<feature type="domain" description="PH" evidence="6">
    <location>
        <begin position="28"/>
        <end position="145"/>
    </location>
</feature>
<keyword evidence="4" id="KW-0378">Hydrolase</keyword>
<dbReference type="PANTHER" id="PTHR12187">
    <property type="entry name" value="AGAP000124-PA"/>
    <property type="match status" value="1"/>
</dbReference>
<dbReference type="GeneID" id="112689156"/>
<dbReference type="Proteomes" id="UP000694846">
    <property type="component" value="Unplaced"/>
</dbReference>
<accession>A0A8B8G5H6</accession>
<dbReference type="PROSITE" id="PS50004">
    <property type="entry name" value="C2"/>
    <property type="match status" value="1"/>
</dbReference>
<dbReference type="Gene3D" id="2.60.40.150">
    <property type="entry name" value="C2 domain"/>
    <property type="match status" value="1"/>
</dbReference>
<dbReference type="EC" id="3.1.3.66" evidence="3"/>
<dbReference type="InterPro" id="IPR000008">
    <property type="entry name" value="C2_dom"/>
</dbReference>
<evidence type="ECO:0000256" key="3">
    <source>
        <dbReference type="ARBA" id="ARBA00013037"/>
    </source>
</evidence>
<dbReference type="PANTHER" id="PTHR12187:SF11">
    <property type="entry name" value="PHOSPHATIDYLINOSITOL-3,4-BISPHOSPHATE 4-PHOSPHATASE"/>
    <property type="match status" value="1"/>
</dbReference>
<keyword evidence="8" id="KW-1185">Reference proteome</keyword>
<evidence type="ECO:0000259" key="6">
    <source>
        <dbReference type="PROSITE" id="PS50003"/>
    </source>
</evidence>
<dbReference type="PROSITE" id="PS50003">
    <property type="entry name" value="PH_DOMAIN"/>
    <property type="match status" value="1"/>
</dbReference>
<dbReference type="InterPro" id="IPR039034">
    <property type="entry name" value="INPP4"/>
</dbReference>
<gene>
    <name evidence="9 10" type="primary">LOC112689156</name>
</gene>
<dbReference type="SUPFAM" id="SSF50729">
    <property type="entry name" value="PH domain-like"/>
    <property type="match status" value="1"/>
</dbReference>
<keyword evidence="5" id="KW-0443">Lipid metabolism</keyword>
<proteinExistence type="inferred from homology"/>
<dbReference type="InterPro" id="IPR011993">
    <property type="entry name" value="PH-like_dom_sf"/>
</dbReference>
<evidence type="ECO:0000313" key="8">
    <source>
        <dbReference type="Proteomes" id="UP000694846"/>
    </source>
</evidence>
<reference evidence="9 10" key="1">
    <citation type="submission" date="2025-04" db="UniProtKB">
        <authorList>
            <consortium name="RefSeq"/>
        </authorList>
    </citation>
    <scope>IDENTIFICATION</scope>
    <source>
        <tissue evidence="9 10">Whole body</tissue>
    </source>
</reference>
<organism evidence="8 9">
    <name type="scientific">Sipha flava</name>
    <name type="common">yellow sugarcane aphid</name>
    <dbReference type="NCBI Taxonomy" id="143950"/>
    <lineage>
        <taxon>Eukaryota</taxon>
        <taxon>Metazoa</taxon>
        <taxon>Ecdysozoa</taxon>
        <taxon>Arthropoda</taxon>
        <taxon>Hexapoda</taxon>
        <taxon>Insecta</taxon>
        <taxon>Pterygota</taxon>
        <taxon>Neoptera</taxon>
        <taxon>Paraneoptera</taxon>
        <taxon>Hemiptera</taxon>
        <taxon>Sternorrhyncha</taxon>
        <taxon>Aphidomorpha</taxon>
        <taxon>Aphidoidea</taxon>
        <taxon>Aphididae</taxon>
        <taxon>Sipha</taxon>
    </lineage>
</organism>
<dbReference type="GO" id="GO:0016316">
    <property type="term" value="F:phosphatidylinositol-3,4-bisphosphate 4-phosphatase activity"/>
    <property type="evidence" value="ECO:0007669"/>
    <property type="project" value="UniProtKB-EC"/>
</dbReference>
<comment type="pathway">
    <text evidence="1">Signal transduction; phosphatidylinositol signaling pathway.</text>
</comment>
<name>A0A8B8G5H6_9HEMI</name>
<dbReference type="InterPro" id="IPR035892">
    <property type="entry name" value="C2_domain_sf"/>
</dbReference>
<evidence type="ECO:0000256" key="5">
    <source>
        <dbReference type="ARBA" id="ARBA00023098"/>
    </source>
</evidence>
<evidence type="ECO:0000256" key="1">
    <source>
        <dbReference type="ARBA" id="ARBA00004847"/>
    </source>
</evidence>
<dbReference type="InterPro" id="IPR001849">
    <property type="entry name" value="PH_domain"/>
</dbReference>
<sequence>MRFNKQEMITLAQQPSNKFDKEGLLYVRERQEGFFRRTEKRDSKRSKKRERLSDLNCYGGSQKANFERWCRLRGNLLFYLKSHDQLSDLLGVIVLQNYSVQLDESPSEGPFSFQIVFENGICQQIAAHTESERDSWLEAIEQASYEIMRARLLDLRRQLEVKRKPDLDINMWRLRKNQPKLDLTKVPLCEICFSCDNLICDGHGRSPNPAIVVSVYIPNENVWINYANTEVITDNSNPSFLRTIWLQCSDGLTEDCILRISVYDVRECISGTAVKMGHCETTLSSLLEATHSGNNGQRVRLPLSSPSIRSDLDKIVGFVTMTICRPDKQIGHNMSTESTPCKSLMYNNHNFPMANHRRTQSLPPRLGSRLRVPLQNYLYLLFGNVSFVTYRFHSGLRGDISVYEIMAESKLCFYLPQQLLNIWILEEKELLQEVSGMGELSEPWHSKQVELLDRHLQLLHLYSQAKQNLENQKGIYFKPSSRKNDRSLEFAPINLHLQRIWVQNDTLKKSGFYDTITVGAFTAHSHKSKTGGLIKLLQQLKEAPLKTNGHAMVSSKITMAFDAIQAIKLLRREVVDAMKTLLNLAKDKQTAGMMPICNDMMSKTRILLSLWDPKLVEEALNFIEEHKVTPVSYDDHDSIKHSSNYHVSPFKRIASQINFDLQSPDTEDLYTPESPKSLRNLMKFDAKNIQDEHGIGINDDQQQFIVFPESKGEMDNNHDDMQNNIGVKDSSLHIENGNGMRTGQFLDTYSMCNSPSANYYKPTEEPEPWELTQLNIEASIMCLVSKVKFLCGRCNSPAVRLRSQRCRSFRSNTTPLNQVTNGYQPVSLDSRITQLNDSKSNNEVSTNINSAPARNKFTEGLDFNLMTDWPTELKPSMRKLRQAMDGLLKTARLTHSVFRVQEDKRSAERSCNVRYRRHVCFSQALTALVSGLMARLWCQKPEPEFLYVLSSIGCLASFECLLSYYGNEIDMWGDMAIAIEDLATVNFTLLPLSQAVRENPKDEIMPRIVGSKNSLCVLLPVPDLIQSLLPSKTIAPFRVTPVFFNIGINEMATIAENLGNTKPQDSSNIDNFERLNEFCSRYRKLNLSNNGDCEREGTSIGGLMNSLKDSLHSNKSKNVEVLQMAAKICRCLKGLRFTSCKSAKDRTGMSVTLEQCSILNLEYGLADSEIQRALDCMRSEGCRRENAYKNTGVRKYAFNRLQHFTLPQMYRPPAGTYGSSQT</sequence>
<evidence type="ECO:0000313" key="9">
    <source>
        <dbReference type="RefSeq" id="XP_025418489.1"/>
    </source>
</evidence>
<dbReference type="Pfam" id="PF00169">
    <property type="entry name" value="PH"/>
    <property type="match status" value="1"/>
</dbReference>
<dbReference type="GO" id="GO:0005737">
    <property type="term" value="C:cytoplasm"/>
    <property type="evidence" value="ECO:0007669"/>
    <property type="project" value="TreeGrafter"/>
</dbReference>
<evidence type="ECO:0000259" key="7">
    <source>
        <dbReference type="PROSITE" id="PS50004"/>
    </source>
</evidence>
<protein>
    <recommendedName>
        <fullName evidence="3">phosphatidylinositol-3,4-bisphosphate 4-phosphatase</fullName>
        <ecNumber evidence="3">3.1.3.66</ecNumber>
    </recommendedName>
</protein>
<dbReference type="SUPFAM" id="SSF49562">
    <property type="entry name" value="C2 domain (Calcium/lipid-binding domain, CaLB)"/>
    <property type="match status" value="1"/>
</dbReference>